<feature type="non-terminal residue" evidence="15">
    <location>
        <position position="1"/>
    </location>
</feature>
<keyword evidence="7 11" id="KW-1133">Transmembrane helix</keyword>
<evidence type="ECO:0000256" key="5">
    <source>
        <dbReference type="ARBA" id="ARBA00022729"/>
    </source>
</evidence>
<evidence type="ECO:0000256" key="4">
    <source>
        <dbReference type="ARBA" id="ARBA00022696"/>
    </source>
</evidence>
<evidence type="ECO:0000256" key="10">
    <source>
        <dbReference type="ARBA" id="ARBA00023157"/>
    </source>
</evidence>
<dbReference type="SMART" id="SM00013">
    <property type="entry name" value="LRRNT"/>
    <property type="match status" value="1"/>
</dbReference>
<feature type="signal peptide" evidence="12">
    <location>
        <begin position="1"/>
        <end position="17"/>
    </location>
</feature>
<proteinExistence type="predicted"/>
<keyword evidence="6" id="KW-0130">Cell adhesion</keyword>
<dbReference type="Gene3D" id="3.80.10.10">
    <property type="entry name" value="Ribonuclease Inhibitor"/>
    <property type="match status" value="1"/>
</dbReference>
<comment type="caution">
    <text evidence="15">The sequence shown here is derived from an EMBL/GenBank/DDBJ whole genome shotgun (WGS) entry which is preliminary data.</text>
</comment>
<sequence>AVLGCALALLLPRAVSGERCPSPCSCSGPRVDCGSRGLRSLPALPRLTRSLLLHNNSLASIPRGALDGLGSLQELDVSHNPWHCDCHILYLKLWLQDFSAAALAGLRCASPAALRTKPLAQLSGNELGPCQRLLPTACLQFFWRDLALIAAAVMSLLLVLWALKVSRKLGCQLRLRARLLARRGSESR</sequence>
<evidence type="ECO:0000256" key="8">
    <source>
        <dbReference type="ARBA" id="ARBA00023084"/>
    </source>
</evidence>
<dbReference type="PANTHER" id="PTHR22650">
    <property type="entry name" value="GLYCOPROTEIN IB BETA"/>
    <property type="match status" value="1"/>
</dbReference>
<evidence type="ECO:0000259" key="13">
    <source>
        <dbReference type="SMART" id="SM00013"/>
    </source>
</evidence>
<dbReference type="InterPro" id="IPR052313">
    <property type="entry name" value="GPIb-IX-V_Complex"/>
</dbReference>
<accession>A0A7L3INV3</accession>
<evidence type="ECO:0000256" key="9">
    <source>
        <dbReference type="ARBA" id="ARBA00023136"/>
    </source>
</evidence>
<dbReference type="InterPro" id="IPR032675">
    <property type="entry name" value="LRR_dom_sf"/>
</dbReference>
<keyword evidence="16" id="KW-1185">Reference proteome</keyword>
<keyword evidence="8" id="KW-0094">Blood coagulation</keyword>
<feature type="domain" description="LRRCT" evidence="14">
    <location>
        <begin position="80"/>
        <end position="131"/>
    </location>
</feature>
<evidence type="ECO:0000256" key="3">
    <source>
        <dbReference type="ARBA" id="ARBA00022692"/>
    </source>
</evidence>
<name>A0A7L3INV3_9PASS</name>
<dbReference type="EMBL" id="VZTX01027710">
    <property type="protein sequence ID" value="NXU19068.1"/>
    <property type="molecule type" value="Genomic_DNA"/>
</dbReference>
<dbReference type="InterPro" id="IPR000483">
    <property type="entry name" value="Cys-rich_flank_reg_C"/>
</dbReference>
<dbReference type="PANTHER" id="PTHR22650:SF6">
    <property type="entry name" value="PLATELET GLYCOPROTEIN IX"/>
    <property type="match status" value="1"/>
</dbReference>
<dbReference type="GO" id="GO:0007155">
    <property type="term" value="P:cell adhesion"/>
    <property type="evidence" value="ECO:0007669"/>
    <property type="project" value="UniProtKB-KW"/>
</dbReference>
<feature type="chain" id="PRO_5029793413" evidence="12">
    <location>
        <begin position="18"/>
        <end position="188"/>
    </location>
</feature>
<protein>
    <submittedName>
        <fullName evidence="15">GPIX protein</fullName>
    </submittedName>
</protein>
<dbReference type="GO" id="GO:0007596">
    <property type="term" value="P:blood coagulation"/>
    <property type="evidence" value="ECO:0007669"/>
    <property type="project" value="UniProtKB-KW"/>
</dbReference>
<evidence type="ECO:0000259" key="14">
    <source>
        <dbReference type="SMART" id="SM00082"/>
    </source>
</evidence>
<keyword evidence="10" id="KW-1015">Disulfide bond</keyword>
<keyword evidence="5 12" id="KW-0732">Signal</keyword>
<reference evidence="15 16" key="1">
    <citation type="submission" date="2019-09" db="EMBL/GenBank/DDBJ databases">
        <title>Bird 10,000 Genomes (B10K) Project - Family phase.</title>
        <authorList>
            <person name="Zhang G."/>
        </authorList>
    </citation>
    <scope>NUCLEOTIDE SEQUENCE [LARGE SCALE GENOMIC DNA]</scope>
    <source>
        <strain evidence="15">B10K-DU-029-51</strain>
    </source>
</reference>
<comment type="subcellular location">
    <subcellularLocation>
        <location evidence="1">Membrane</location>
        <topology evidence="1">Single-pass type I membrane protein</topology>
    </subcellularLocation>
</comment>
<dbReference type="SUPFAM" id="SSF52058">
    <property type="entry name" value="L domain-like"/>
    <property type="match status" value="1"/>
</dbReference>
<dbReference type="Proteomes" id="UP000570592">
    <property type="component" value="Unassembled WGS sequence"/>
</dbReference>
<dbReference type="InterPro" id="IPR000372">
    <property type="entry name" value="LRRNT"/>
</dbReference>
<dbReference type="GO" id="GO:0016020">
    <property type="term" value="C:membrane"/>
    <property type="evidence" value="ECO:0007669"/>
    <property type="project" value="UniProtKB-SubCell"/>
</dbReference>
<evidence type="ECO:0000256" key="7">
    <source>
        <dbReference type="ARBA" id="ARBA00022989"/>
    </source>
</evidence>
<evidence type="ECO:0000256" key="2">
    <source>
        <dbReference type="ARBA" id="ARBA00022614"/>
    </source>
</evidence>
<gene>
    <name evidence="15" type="primary">Gp9</name>
    <name evidence="15" type="ORF">PARPUN_R00829</name>
</gene>
<keyword evidence="3 11" id="KW-0812">Transmembrane</keyword>
<evidence type="ECO:0000256" key="11">
    <source>
        <dbReference type="SAM" id="Phobius"/>
    </source>
</evidence>
<keyword evidence="2" id="KW-0433">Leucine-rich repeat</keyword>
<organism evidence="15 16">
    <name type="scientific">Pardalotus punctatus</name>
    <name type="common">spotted pardalote</name>
    <dbReference type="NCBI Taxonomy" id="254575"/>
    <lineage>
        <taxon>Eukaryota</taxon>
        <taxon>Metazoa</taxon>
        <taxon>Chordata</taxon>
        <taxon>Craniata</taxon>
        <taxon>Vertebrata</taxon>
        <taxon>Euteleostomi</taxon>
        <taxon>Archelosauria</taxon>
        <taxon>Archosauria</taxon>
        <taxon>Dinosauria</taxon>
        <taxon>Saurischia</taxon>
        <taxon>Theropoda</taxon>
        <taxon>Coelurosauria</taxon>
        <taxon>Aves</taxon>
        <taxon>Neognathae</taxon>
        <taxon>Neoaves</taxon>
        <taxon>Telluraves</taxon>
        <taxon>Australaves</taxon>
        <taxon>Passeriformes</taxon>
        <taxon>Meliphagoidea</taxon>
        <taxon>Pardalotidae</taxon>
        <taxon>Pardalotus</taxon>
    </lineage>
</organism>
<feature type="non-terminal residue" evidence="15">
    <location>
        <position position="188"/>
    </location>
</feature>
<evidence type="ECO:0000256" key="6">
    <source>
        <dbReference type="ARBA" id="ARBA00022889"/>
    </source>
</evidence>
<evidence type="ECO:0000313" key="16">
    <source>
        <dbReference type="Proteomes" id="UP000570592"/>
    </source>
</evidence>
<evidence type="ECO:0000256" key="12">
    <source>
        <dbReference type="SAM" id="SignalP"/>
    </source>
</evidence>
<keyword evidence="4" id="KW-0356">Hemostasis</keyword>
<dbReference type="SMART" id="SM00082">
    <property type="entry name" value="LRRCT"/>
    <property type="match status" value="1"/>
</dbReference>
<dbReference type="AlphaFoldDB" id="A0A7L3INV3"/>
<keyword evidence="9 11" id="KW-0472">Membrane</keyword>
<evidence type="ECO:0000313" key="15">
    <source>
        <dbReference type="EMBL" id="NXU19068.1"/>
    </source>
</evidence>
<evidence type="ECO:0000256" key="1">
    <source>
        <dbReference type="ARBA" id="ARBA00004479"/>
    </source>
</evidence>
<feature type="domain" description="LRRNT" evidence="13">
    <location>
        <begin position="19"/>
        <end position="50"/>
    </location>
</feature>
<feature type="transmembrane region" description="Helical" evidence="11">
    <location>
        <begin position="141"/>
        <end position="163"/>
    </location>
</feature>